<evidence type="ECO:0000256" key="2">
    <source>
        <dbReference type="SAM" id="SignalP"/>
    </source>
</evidence>
<dbReference type="Pfam" id="PF12708">
    <property type="entry name" value="Pect-lyase_RHGA_epim"/>
    <property type="match status" value="1"/>
</dbReference>
<dbReference type="STRING" id="554065.E1ZDL7"/>
<dbReference type="SUPFAM" id="SSF51126">
    <property type="entry name" value="Pectin lyase-like"/>
    <property type="match status" value="1"/>
</dbReference>
<sequence length="682" mass="72546">MVGSPSGGAILWCGALLVLVGAAASQQLPPPAPARPSLAAANLYLPAGHGQGLPSPPVTYNISSAPYNAKGDGQTDDTSAIKAAIADANANKAGGVIYLPAGTYVLREPIVIERAGVVLRGDGEGTTTIRIPVSLSDVYAGTWTIDSDGKITSSWSFGGAFFLFKGRTPRSYHTDSRLAAVTGTAPQGAFRLQVDSTFKLFVGQWVRVFVNDDSTAAGRRRRLLSALRRRSLLSTNSTVSVTTVTDATTGSSIQLVTRQPPDWLQQDAVYQAAMEGAALFGAFDEEGVTAAQALAADKAAIQESGMVVAAAAAPGTVVAWLYGDGLADSGQPSAVDTDEVSLSAKVSAVGSNWIELDRELPFPVKAGWDTVVHSYYPTVQNGGMEKMTIAFDHSMVGPHFTDRGYNAMEFKAVANMWVSKVTVLNADNALFTSWADRSTFEDVTVDVTQRRWVDAEFKDSENGHHAIGITHAHSNRIDRFNIAAKYIHDLTVSSGASLNVFTRGRGRDLNLDHHRAGPYANLFTDVDVGYGLRPFASGGRKDRAAHSALGTTFWNLRAIANAPPPLQWPPPSPPPRPPPPRPKPRPPPRLLAQPRQLGPTNQQAEGGQAAAAAARGRRLVSIATLRPLGLPDCDFGPYLNFYGSFTGNQCAAMGWLVAPLNASMPSNLWLAQTAARRAAARR</sequence>
<accession>E1ZDL7</accession>
<evidence type="ECO:0000256" key="1">
    <source>
        <dbReference type="SAM" id="MobiDB-lite"/>
    </source>
</evidence>
<dbReference type="OrthoDB" id="187139at2759"/>
<protein>
    <recommendedName>
        <fullName evidence="3">Rhamnogalacturonase A/B/Epimerase-like pectate lyase domain-containing protein</fullName>
    </recommendedName>
</protein>
<evidence type="ECO:0000259" key="3">
    <source>
        <dbReference type="Pfam" id="PF12708"/>
    </source>
</evidence>
<feature type="compositionally biased region" description="Pro residues" evidence="1">
    <location>
        <begin position="564"/>
        <end position="589"/>
    </location>
</feature>
<dbReference type="InterPro" id="IPR011050">
    <property type="entry name" value="Pectin_lyase_fold/virulence"/>
</dbReference>
<dbReference type="KEGG" id="cvr:CHLNCDRAFT_145493"/>
<feature type="signal peptide" evidence="2">
    <location>
        <begin position="1"/>
        <end position="25"/>
    </location>
</feature>
<name>E1ZDL7_CHLVA</name>
<proteinExistence type="predicted"/>
<organism evidence="5">
    <name type="scientific">Chlorella variabilis</name>
    <name type="common">Green alga</name>
    <dbReference type="NCBI Taxonomy" id="554065"/>
    <lineage>
        <taxon>Eukaryota</taxon>
        <taxon>Viridiplantae</taxon>
        <taxon>Chlorophyta</taxon>
        <taxon>core chlorophytes</taxon>
        <taxon>Trebouxiophyceae</taxon>
        <taxon>Chlorellales</taxon>
        <taxon>Chlorellaceae</taxon>
        <taxon>Chlorella clade</taxon>
        <taxon>Chlorella</taxon>
    </lineage>
</organism>
<dbReference type="AlphaFoldDB" id="E1ZDL7"/>
<evidence type="ECO:0000313" key="4">
    <source>
        <dbReference type="EMBL" id="EFN56045.1"/>
    </source>
</evidence>
<feature type="region of interest" description="Disordered" evidence="1">
    <location>
        <begin position="564"/>
        <end position="609"/>
    </location>
</feature>
<dbReference type="InterPro" id="IPR012334">
    <property type="entry name" value="Pectin_lyas_fold"/>
</dbReference>
<dbReference type="Proteomes" id="UP000008141">
    <property type="component" value="Unassembled WGS sequence"/>
</dbReference>
<keyword evidence="5" id="KW-1185">Reference proteome</keyword>
<feature type="compositionally biased region" description="Low complexity" evidence="1">
    <location>
        <begin position="590"/>
        <end position="609"/>
    </location>
</feature>
<feature type="chain" id="PRO_5003155661" description="Rhamnogalacturonase A/B/Epimerase-like pectate lyase domain-containing protein" evidence="2">
    <location>
        <begin position="26"/>
        <end position="682"/>
    </location>
</feature>
<dbReference type="GeneID" id="17355262"/>
<reference evidence="4 5" key="1">
    <citation type="journal article" date="2010" name="Plant Cell">
        <title>The Chlorella variabilis NC64A genome reveals adaptation to photosymbiosis, coevolution with viruses, and cryptic sex.</title>
        <authorList>
            <person name="Blanc G."/>
            <person name="Duncan G."/>
            <person name="Agarkova I."/>
            <person name="Borodovsky M."/>
            <person name="Gurnon J."/>
            <person name="Kuo A."/>
            <person name="Lindquist E."/>
            <person name="Lucas S."/>
            <person name="Pangilinan J."/>
            <person name="Polle J."/>
            <person name="Salamov A."/>
            <person name="Terry A."/>
            <person name="Yamada T."/>
            <person name="Dunigan D.D."/>
            <person name="Grigoriev I.V."/>
            <person name="Claverie J.M."/>
            <person name="Van Etten J.L."/>
        </authorList>
    </citation>
    <scope>NUCLEOTIDE SEQUENCE [LARGE SCALE GENOMIC DNA]</scope>
    <source>
        <strain evidence="4 5">NC64A</strain>
    </source>
</reference>
<dbReference type="InterPro" id="IPR024535">
    <property type="entry name" value="RHGA/B-epi-like_pectate_lyase"/>
</dbReference>
<dbReference type="InParanoid" id="E1ZDL7"/>
<gene>
    <name evidence="4" type="ORF">CHLNCDRAFT_145493</name>
</gene>
<dbReference type="RefSeq" id="XP_005848147.1">
    <property type="nucleotide sequence ID" value="XM_005848085.1"/>
</dbReference>
<feature type="domain" description="Rhamnogalacturonase A/B/Epimerase-like pectate lyase" evidence="3">
    <location>
        <begin position="67"/>
        <end position="151"/>
    </location>
</feature>
<evidence type="ECO:0000313" key="5">
    <source>
        <dbReference type="Proteomes" id="UP000008141"/>
    </source>
</evidence>
<keyword evidence="2" id="KW-0732">Signal</keyword>
<dbReference type="EMBL" id="GL433843">
    <property type="protein sequence ID" value="EFN56045.1"/>
    <property type="molecule type" value="Genomic_DNA"/>
</dbReference>
<dbReference type="Gene3D" id="2.160.20.10">
    <property type="entry name" value="Single-stranded right-handed beta-helix, Pectin lyase-like"/>
    <property type="match status" value="1"/>
</dbReference>